<evidence type="ECO:0000256" key="2">
    <source>
        <dbReference type="ARBA" id="ARBA00023239"/>
    </source>
</evidence>
<accession>A0A9D1KZ50</accession>
<proteinExistence type="predicted"/>
<evidence type="ECO:0000259" key="3">
    <source>
        <dbReference type="SMART" id="SM01007"/>
    </source>
</evidence>
<dbReference type="PANTHER" id="PTHR22789">
    <property type="entry name" value="FUCULOSE PHOSPHATE ALDOLASE"/>
    <property type="match status" value="1"/>
</dbReference>
<dbReference type="GO" id="GO:0019323">
    <property type="term" value="P:pentose catabolic process"/>
    <property type="evidence" value="ECO:0007669"/>
    <property type="project" value="TreeGrafter"/>
</dbReference>
<dbReference type="InterPro" id="IPR001303">
    <property type="entry name" value="Aldolase_II/adducin_N"/>
</dbReference>
<dbReference type="Proteomes" id="UP000824124">
    <property type="component" value="Unassembled WGS sequence"/>
</dbReference>
<name>A0A9D1KZ50_9FIRM</name>
<evidence type="ECO:0000313" key="4">
    <source>
        <dbReference type="EMBL" id="HIU11024.1"/>
    </source>
</evidence>
<comment type="caution">
    <text evidence="4">The sequence shown here is derived from an EMBL/GenBank/DDBJ whole genome shotgun (WGS) entry which is preliminary data.</text>
</comment>
<evidence type="ECO:0000256" key="1">
    <source>
        <dbReference type="ARBA" id="ARBA00022723"/>
    </source>
</evidence>
<keyword evidence="1" id="KW-0479">Metal-binding</keyword>
<reference evidence="4" key="1">
    <citation type="submission" date="2020-10" db="EMBL/GenBank/DDBJ databases">
        <authorList>
            <person name="Gilroy R."/>
        </authorList>
    </citation>
    <scope>NUCLEOTIDE SEQUENCE</scope>
    <source>
        <strain evidence="4">2830</strain>
    </source>
</reference>
<gene>
    <name evidence="4" type="ORF">IAB00_07320</name>
</gene>
<feature type="domain" description="Class II aldolase/adducin N-terminal" evidence="3">
    <location>
        <begin position="11"/>
        <end position="187"/>
    </location>
</feature>
<dbReference type="GO" id="GO:0005829">
    <property type="term" value="C:cytosol"/>
    <property type="evidence" value="ECO:0007669"/>
    <property type="project" value="TreeGrafter"/>
</dbReference>
<dbReference type="InterPro" id="IPR050197">
    <property type="entry name" value="Aldolase_class_II_sugar_metab"/>
</dbReference>
<dbReference type="Gene3D" id="3.40.225.10">
    <property type="entry name" value="Class II aldolase/adducin N-terminal domain"/>
    <property type="match status" value="1"/>
</dbReference>
<dbReference type="AlphaFoldDB" id="A0A9D1KZ50"/>
<organism evidence="4 5">
    <name type="scientific">Candidatus Avidehalobacter gallistercoris</name>
    <dbReference type="NCBI Taxonomy" id="2840694"/>
    <lineage>
        <taxon>Bacteria</taxon>
        <taxon>Bacillati</taxon>
        <taxon>Bacillota</taxon>
        <taxon>Clostridia</taxon>
        <taxon>Eubacteriales</taxon>
        <taxon>Peptococcaceae</taxon>
        <taxon>Peptococcaceae incertae sedis</taxon>
        <taxon>Candidatus Avidehalobacter</taxon>
    </lineage>
</organism>
<dbReference type="SMART" id="SM01007">
    <property type="entry name" value="Aldolase_II"/>
    <property type="match status" value="1"/>
</dbReference>
<dbReference type="EMBL" id="DVMH01000037">
    <property type="protein sequence ID" value="HIU11024.1"/>
    <property type="molecule type" value="Genomic_DNA"/>
</dbReference>
<dbReference type="GO" id="GO:0016832">
    <property type="term" value="F:aldehyde-lyase activity"/>
    <property type="evidence" value="ECO:0007669"/>
    <property type="project" value="TreeGrafter"/>
</dbReference>
<dbReference type="SUPFAM" id="SSF53639">
    <property type="entry name" value="AraD/HMP-PK domain-like"/>
    <property type="match status" value="1"/>
</dbReference>
<keyword evidence="2" id="KW-0456">Lyase</keyword>
<protein>
    <submittedName>
        <fullName evidence="4">Class II aldolase/adducin family protein</fullName>
    </submittedName>
</protein>
<dbReference type="Pfam" id="PF00596">
    <property type="entry name" value="Aldolase_II"/>
    <property type="match status" value="1"/>
</dbReference>
<evidence type="ECO:0000313" key="5">
    <source>
        <dbReference type="Proteomes" id="UP000824124"/>
    </source>
</evidence>
<dbReference type="GO" id="GO:0046872">
    <property type="term" value="F:metal ion binding"/>
    <property type="evidence" value="ECO:0007669"/>
    <property type="project" value="UniProtKB-KW"/>
</dbReference>
<sequence length="193" mass="20787">MKPITYERAAADIVTAGARLYQTGLVAGNDGNLSVRLNENEVLLTPTGVSKGELLPDMLVLVDMQGDVLSGRLRPTSEWALHLMVYQHDPEMRAVIHAHAPYAAAFALAGRGLSGCKLAEVTECLGEIPLLPYAPPGSIELARQVGQAAADSRGALMAAHGPVCWGADMRQALYRLEELELACRIVWLAEQMK</sequence>
<dbReference type="PANTHER" id="PTHR22789:SF0">
    <property type="entry name" value="3-OXO-TETRONATE 4-PHOSPHATE DECARBOXYLASE-RELATED"/>
    <property type="match status" value="1"/>
</dbReference>
<dbReference type="InterPro" id="IPR036409">
    <property type="entry name" value="Aldolase_II/adducin_N_sf"/>
</dbReference>
<reference evidence="4" key="2">
    <citation type="journal article" date="2021" name="PeerJ">
        <title>Extensive microbial diversity within the chicken gut microbiome revealed by metagenomics and culture.</title>
        <authorList>
            <person name="Gilroy R."/>
            <person name="Ravi A."/>
            <person name="Getino M."/>
            <person name="Pursley I."/>
            <person name="Horton D.L."/>
            <person name="Alikhan N.F."/>
            <person name="Baker D."/>
            <person name="Gharbi K."/>
            <person name="Hall N."/>
            <person name="Watson M."/>
            <person name="Adriaenssens E.M."/>
            <person name="Foster-Nyarko E."/>
            <person name="Jarju S."/>
            <person name="Secka A."/>
            <person name="Antonio M."/>
            <person name="Oren A."/>
            <person name="Chaudhuri R.R."/>
            <person name="La Ragione R."/>
            <person name="Hildebrand F."/>
            <person name="Pallen M.J."/>
        </authorList>
    </citation>
    <scope>NUCLEOTIDE SEQUENCE</scope>
    <source>
        <strain evidence="4">2830</strain>
    </source>
</reference>